<dbReference type="PATRIC" id="fig|742737.3.peg.4915"/>
<dbReference type="Gene3D" id="1.10.150.130">
    <property type="match status" value="1"/>
</dbReference>
<name>G5IN54_9FIRM</name>
<keyword evidence="5" id="KW-0233">DNA recombination</keyword>
<dbReference type="PANTHER" id="PTHR30349">
    <property type="entry name" value="PHAGE INTEGRASE-RELATED"/>
    <property type="match status" value="1"/>
</dbReference>
<dbReference type="PROSITE" id="PS51898">
    <property type="entry name" value="TYR_RECOMBINASE"/>
    <property type="match status" value="1"/>
</dbReference>
<dbReference type="InterPro" id="IPR004107">
    <property type="entry name" value="Integrase_SAM-like_N"/>
</dbReference>
<dbReference type="InterPro" id="IPR002104">
    <property type="entry name" value="Integrase_catalytic"/>
</dbReference>
<dbReference type="InterPro" id="IPR044068">
    <property type="entry name" value="CB"/>
</dbReference>
<feature type="domain" description="Core-binding (CB)" evidence="8">
    <location>
        <begin position="1"/>
        <end position="85"/>
    </location>
</feature>
<proteinExistence type="inferred from homology"/>
<dbReference type="CDD" id="cd00798">
    <property type="entry name" value="INT_XerDC_C"/>
    <property type="match status" value="1"/>
</dbReference>
<dbReference type="GO" id="GO:0015074">
    <property type="term" value="P:DNA integration"/>
    <property type="evidence" value="ECO:0007669"/>
    <property type="project" value="UniProtKB-KW"/>
</dbReference>
<evidence type="ECO:0000256" key="6">
    <source>
        <dbReference type="PROSITE-ProRule" id="PRU01248"/>
    </source>
</evidence>
<evidence type="ECO:0000256" key="1">
    <source>
        <dbReference type="ARBA" id="ARBA00003283"/>
    </source>
</evidence>
<comment type="similarity">
    <text evidence="2">Belongs to the 'phage' integrase family.</text>
</comment>
<dbReference type="AlphaFoldDB" id="G5IN54"/>
<dbReference type="PROSITE" id="PS51900">
    <property type="entry name" value="CB"/>
    <property type="match status" value="1"/>
</dbReference>
<dbReference type="Pfam" id="PF02899">
    <property type="entry name" value="Phage_int_SAM_1"/>
    <property type="match status" value="1"/>
</dbReference>
<comment type="caution">
    <text evidence="9">The sequence shown here is derived from an EMBL/GenBank/DDBJ whole genome shotgun (WGS) entry which is preliminary data.</text>
</comment>
<evidence type="ECO:0000256" key="2">
    <source>
        <dbReference type="ARBA" id="ARBA00008857"/>
    </source>
</evidence>
<feature type="domain" description="Tyr recombinase" evidence="7">
    <location>
        <begin position="106"/>
        <end position="290"/>
    </location>
</feature>
<evidence type="ECO:0000256" key="5">
    <source>
        <dbReference type="ARBA" id="ARBA00023172"/>
    </source>
</evidence>
<dbReference type="PANTHER" id="PTHR30349:SF81">
    <property type="entry name" value="TYROSINE RECOMBINASE XERC"/>
    <property type="match status" value="1"/>
</dbReference>
<evidence type="ECO:0000259" key="8">
    <source>
        <dbReference type="PROSITE" id="PS51900"/>
    </source>
</evidence>
<evidence type="ECO:0000313" key="9">
    <source>
        <dbReference type="EMBL" id="EHI57025.1"/>
    </source>
</evidence>
<dbReference type="NCBIfam" id="NF001399">
    <property type="entry name" value="PRK00283.1"/>
    <property type="match status" value="1"/>
</dbReference>
<dbReference type="Pfam" id="PF00589">
    <property type="entry name" value="Phage_integrase"/>
    <property type="match status" value="1"/>
</dbReference>
<dbReference type="InterPro" id="IPR013762">
    <property type="entry name" value="Integrase-like_cat_sf"/>
</dbReference>
<dbReference type="HOGENOM" id="CLU_027562_9_0_9"/>
<sequence length="296" mass="32853">MVGEIKKFIQYLSDVKHTSVNTQVSYQRDLTQMAAFLEDKGIVDAGKVTKTVLNSYILYLEKAGKATTTISRVLASMKAFFHYEFSMGMIKKDPAELLKAPKVEKKAPSILSVAEVECLLEQPNGDSPKDIRDKAMLELLYATGIRVTELISLKVSDVNLGIGFITCQDEHKVRTVPFGKTAKQALVAYMEKGREALLKGTESPWLFTNCNGKPMSRQGFWKIIKYYGEKAGIETDITPHTIRHSFAAHLISGGADIHAVQAMLGHSDMATTQMYTSYLQQADPVRNAYAGAHPRK</sequence>
<dbReference type="GO" id="GO:0006310">
    <property type="term" value="P:DNA recombination"/>
    <property type="evidence" value="ECO:0007669"/>
    <property type="project" value="UniProtKB-KW"/>
</dbReference>
<dbReference type="EMBL" id="ADLN01000127">
    <property type="protein sequence ID" value="EHI57025.1"/>
    <property type="molecule type" value="Genomic_DNA"/>
</dbReference>
<dbReference type="Proteomes" id="UP000005384">
    <property type="component" value="Unassembled WGS sequence"/>
</dbReference>
<keyword evidence="4 6" id="KW-0238">DNA-binding</keyword>
<dbReference type="InterPro" id="IPR010998">
    <property type="entry name" value="Integrase_recombinase_N"/>
</dbReference>
<gene>
    <name evidence="9" type="ORF">HMPREF9473_04932</name>
</gene>
<dbReference type="InterPro" id="IPR050090">
    <property type="entry name" value="Tyrosine_recombinase_XerCD"/>
</dbReference>
<accession>G5IN54</accession>
<protein>
    <recommendedName>
        <fullName evidence="11">Tyrosine recombinase XerC</fullName>
    </recommendedName>
</protein>
<dbReference type="Gene3D" id="1.10.443.10">
    <property type="entry name" value="Intergrase catalytic core"/>
    <property type="match status" value="1"/>
</dbReference>
<dbReference type="OrthoDB" id="9801717at2"/>
<dbReference type="InterPro" id="IPR011010">
    <property type="entry name" value="DNA_brk_join_enz"/>
</dbReference>
<organism evidence="9 10">
    <name type="scientific">Hungatella hathewayi WAL-18680</name>
    <dbReference type="NCBI Taxonomy" id="742737"/>
    <lineage>
        <taxon>Bacteria</taxon>
        <taxon>Bacillati</taxon>
        <taxon>Bacillota</taxon>
        <taxon>Clostridia</taxon>
        <taxon>Lachnospirales</taxon>
        <taxon>Lachnospiraceae</taxon>
        <taxon>Hungatella</taxon>
    </lineage>
</organism>
<evidence type="ECO:0000313" key="10">
    <source>
        <dbReference type="Proteomes" id="UP000005384"/>
    </source>
</evidence>
<evidence type="ECO:0008006" key="11">
    <source>
        <dbReference type="Google" id="ProtNLM"/>
    </source>
</evidence>
<keyword evidence="3" id="KW-0229">DNA integration</keyword>
<dbReference type="RefSeq" id="WP_006782920.1">
    <property type="nucleotide sequence ID" value="NZ_CP040506.1"/>
</dbReference>
<keyword evidence="10" id="KW-1185">Reference proteome</keyword>
<dbReference type="SUPFAM" id="SSF56349">
    <property type="entry name" value="DNA breaking-rejoining enzymes"/>
    <property type="match status" value="1"/>
</dbReference>
<comment type="function">
    <text evidence="1">Site-specific tyrosine recombinase, which acts by catalyzing the cutting and rejoining of the recombining DNA molecules.</text>
</comment>
<evidence type="ECO:0000259" key="7">
    <source>
        <dbReference type="PROSITE" id="PS51898"/>
    </source>
</evidence>
<evidence type="ECO:0000256" key="3">
    <source>
        <dbReference type="ARBA" id="ARBA00022908"/>
    </source>
</evidence>
<reference evidence="9 10" key="1">
    <citation type="submission" date="2011-08" db="EMBL/GenBank/DDBJ databases">
        <title>The Genome Sequence of Clostridium hathewayi WAL-18680.</title>
        <authorList>
            <consortium name="The Broad Institute Genome Sequencing Platform"/>
            <person name="Earl A."/>
            <person name="Ward D."/>
            <person name="Feldgarden M."/>
            <person name="Gevers D."/>
            <person name="Finegold S.M."/>
            <person name="Summanen P.H."/>
            <person name="Molitoris D.R."/>
            <person name="Song M."/>
            <person name="Daigneault M."/>
            <person name="Allen-Vercoe E."/>
            <person name="Young S.K."/>
            <person name="Zeng Q."/>
            <person name="Gargeya S."/>
            <person name="Fitzgerald M."/>
            <person name="Haas B."/>
            <person name="Abouelleil A."/>
            <person name="Alvarado L."/>
            <person name="Arachchi H.M."/>
            <person name="Berlin A."/>
            <person name="Brown A."/>
            <person name="Chapman S.B."/>
            <person name="Chen Z."/>
            <person name="Dunbar C."/>
            <person name="Freedman E."/>
            <person name="Gearin G."/>
            <person name="Gellesch M."/>
            <person name="Goldberg J."/>
            <person name="Griggs A."/>
            <person name="Gujja S."/>
            <person name="Heiman D."/>
            <person name="Howarth C."/>
            <person name="Larson L."/>
            <person name="Lui A."/>
            <person name="MacDonald P.J.P."/>
            <person name="Montmayeur A."/>
            <person name="Murphy C."/>
            <person name="Neiman D."/>
            <person name="Pearson M."/>
            <person name="Priest M."/>
            <person name="Roberts A."/>
            <person name="Saif S."/>
            <person name="Shea T."/>
            <person name="Shenoy N."/>
            <person name="Sisk P."/>
            <person name="Stolte C."/>
            <person name="Sykes S."/>
            <person name="Wortman J."/>
            <person name="Nusbaum C."/>
            <person name="Birren B."/>
        </authorList>
    </citation>
    <scope>NUCLEOTIDE SEQUENCE [LARGE SCALE GENOMIC DNA]</scope>
    <source>
        <strain evidence="9 10">WAL-18680</strain>
    </source>
</reference>
<evidence type="ECO:0000256" key="4">
    <source>
        <dbReference type="ARBA" id="ARBA00023125"/>
    </source>
</evidence>
<dbReference type="GO" id="GO:0003677">
    <property type="term" value="F:DNA binding"/>
    <property type="evidence" value="ECO:0007669"/>
    <property type="project" value="UniProtKB-UniRule"/>
</dbReference>